<name>L8FLZ4_PSED2</name>
<dbReference type="HOGENOM" id="CLU_1482616_0_0_1"/>
<protein>
    <submittedName>
        <fullName evidence="2">Uncharacterized protein</fullName>
    </submittedName>
</protein>
<evidence type="ECO:0000313" key="3">
    <source>
        <dbReference type="Proteomes" id="UP000011064"/>
    </source>
</evidence>
<dbReference type="EMBL" id="GL574197">
    <property type="protein sequence ID" value="ELR01935.1"/>
    <property type="molecule type" value="Genomic_DNA"/>
</dbReference>
<dbReference type="InParanoid" id="L8FLZ4"/>
<dbReference type="Proteomes" id="UP000011064">
    <property type="component" value="Unassembled WGS sequence"/>
</dbReference>
<evidence type="ECO:0000313" key="2">
    <source>
        <dbReference type="EMBL" id="ELR01935.1"/>
    </source>
</evidence>
<gene>
    <name evidence="2" type="ORF">GMDG_08779</name>
</gene>
<dbReference type="AlphaFoldDB" id="L8FLZ4"/>
<reference evidence="3" key="1">
    <citation type="submission" date="2010-09" db="EMBL/GenBank/DDBJ databases">
        <title>The genome sequence of Geomyces destructans 20631-21.</title>
        <authorList>
            <consortium name="The Broad Institute Genome Sequencing Platform"/>
            <person name="Cuomo C.A."/>
            <person name="Blehert D.S."/>
            <person name="Lorch J.M."/>
            <person name="Young S.K."/>
            <person name="Zeng Q."/>
            <person name="Gargeya S."/>
            <person name="Fitzgerald M."/>
            <person name="Haas B."/>
            <person name="Abouelleil A."/>
            <person name="Alvarado L."/>
            <person name="Arachchi H.M."/>
            <person name="Berlin A."/>
            <person name="Brown A."/>
            <person name="Chapman S.B."/>
            <person name="Chen Z."/>
            <person name="Dunbar C."/>
            <person name="Freedman E."/>
            <person name="Gearin G."/>
            <person name="Gellesch M."/>
            <person name="Goldberg J."/>
            <person name="Griggs A."/>
            <person name="Gujja S."/>
            <person name="Heiman D."/>
            <person name="Howarth C."/>
            <person name="Larson L."/>
            <person name="Lui A."/>
            <person name="MacDonald P.J.P."/>
            <person name="Montmayeur A."/>
            <person name="Murphy C."/>
            <person name="Neiman D."/>
            <person name="Pearson M."/>
            <person name="Priest M."/>
            <person name="Roberts A."/>
            <person name="Saif S."/>
            <person name="Shea T."/>
            <person name="Shenoy N."/>
            <person name="Sisk P."/>
            <person name="Stolte C."/>
            <person name="Sykes S."/>
            <person name="Wortman J."/>
            <person name="Nusbaum C."/>
            <person name="Birren B."/>
        </authorList>
    </citation>
    <scope>NUCLEOTIDE SEQUENCE [LARGE SCALE GENOMIC DNA]</scope>
    <source>
        <strain evidence="3">ATCC MYA-4855 / 20631-21</strain>
    </source>
</reference>
<feature type="region of interest" description="Disordered" evidence="1">
    <location>
        <begin position="1"/>
        <end position="26"/>
    </location>
</feature>
<dbReference type="STRING" id="658429.L8FLZ4"/>
<organism evidence="2 3">
    <name type="scientific">Pseudogymnoascus destructans (strain ATCC MYA-4855 / 20631-21)</name>
    <name type="common">Bat white-nose syndrome fungus</name>
    <name type="synonym">Geomyces destructans</name>
    <dbReference type="NCBI Taxonomy" id="658429"/>
    <lineage>
        <taxon>Eukaryota</taxon>
        <taxon>Fungi</taxon>
        <taxon>Dikarya</taxon>
        <taxon>Ascomycota</taxon>
        <taxon>Pezizomycotina</taxon>
        <taxon>Leotiomycetes</taxon>
        <taxon>Thelebolales</taxon>
        <taxon>Thelebolaceae</taxon>
        <taxon>Pseudogymnoascus</taxon>
    </lineage>
</organism>
<accession>L8FLZ4</accession>
<keyword evidence="3" id="KW-1185">Reference proteome</keyword>
<dbReference type="VEuPathDB" id="FungiDB:GMDG_08779"/>
<sequence>MAYTAEEKAAMAARNDPEQDQASLAEGASIPSSANQTNELHDPNFKSKTFLHTLGKTAQERHESILANRHEKAEWNVETFDEFQKLSAANQKMAWTLHKNILPLSQTTLVKNCIARHQGSSPTPIFATVTALAKGTEILAHEMTLLSAEVRTLRAANEALSKRQRAKKSCGSYGANKSREAL</sequence>
<evidence type="ECO:0000256" key="1">
    <source>
        <dbReference type="SAM" id="MobiDB-lite"/>
    </source>
</evidence>
<proteinExistence type="predicted"/>